<dbReference type="GO" id="GO:0016787">
    <property type="term" value="F:hydrolase activity"/>
    <property type="evidence" value="ECO:0007669"/>
    <property type="project" value="InterPro"/>
</dbReference>
<dbReference type="InterPro" id="IPR044925">
    <property type="entry name" value="His-Me_finger_sf"/>
</dbReference>
<reference evidence="4" key="1">
    <citation type="submission" date="2024-04" db="EMBL/GenBank/DDBJ databases">
        <title>Salinicola lusitanus LLJ914,a marine bacterium isolated from the Okinawa Trough.</title>
        <authorList>
            <person name="Li J."/>
        </authorList>
    </citation>
    <scope>NUCLEOTIDE SEQUENCE [LARGE SCALE GENOMIC DNA]</scope>
</reference>
<dbReference type="EMBL" id="JBBPFD010000014">
    <property type="protein sequence ID" value="KAK7898238.1"/>
    <property type="molecule type" value="Genomic_DNA"/>
</dbReference>
<organism evidence="3 4">
    <name type="scientific">Mugilogobius chulae</name>
    <name type="common">yellowstripe goby</name>
    <dbReference type="NCBI Taxonomy" id="88201"/>
    <lineage>
        <taxon>Eukaryota</taxon>
        <taxon>Metazoa</taxon>
        <taxon>Chordata</taxon>
        <taxon>Craniata</taxon>
        <taxon>Vertebrata</taxon>
        <taxon>Euteleostomi</taxon>
        <taxon>Actinopterygii</taxon>
        <taxon>Neopterygii</taxon>
        <taxon>Teleostei</taxon>
        <taxon>Neoteleostei</taxon>
        <taxon>Acanthomorphata</taxon>
        <taxon>Gobiaria</taxon>
        <taxon>Gobiiformes</taxon>
        <taxon>Gobioidei</taxon>
        <taxon>Gobiidae</taxon>
        <taxon>Gobionellinae</taxon>
        <taxon>Mugilogobius</taxon>
    </lineage>
</organism>
<feature type="region of interest" description="Disordered" evidence="1">
    <location>
        <begin position="209"/>
        <end position="311"/>
    </location>
</feature>
<protein>
    <recommendedName>
        <fullName evidence="2">ENPP1-3/EXOG-like endonuclease/phosphodiesterase domain-containing protein</fullName>
    </recommendedName>
</protein>
<keyword evidence="4" id="KW-1185">Reference proteome</keyword>
<dbReference type="Proteomes" id="UP001460270">
    <property type="component" value="Unassembled WGS sequence"/>
</dbReference>
<feature type="compositionally biased region" description="Basic and acidic residues" evidence="1">
    <location>
        <begin position="292"/>
        <end position="311"/>
    </location>
</feature>
<evidence type="ECO:0000313" key="4">
    <source>
        <dbReference type="Proteomes" id="UP001460270"/>
    </source>
</evidence>
<dbReference type="InterPro" id="IPR020821">
    <property type="entry name" value="ENPP1-3/EXOG-like_nuc-like"/>
</dbReference>
<evidence type="ECO:0000313" key="3">
    <source>
        <dbReference type="EMBL" id="KAK7898238.1"/>
    </source>
</evidence>
<proteinExistence type="predicted"/>
<dbReference type="AlphaFoldDB" id="A0AAW0NEK3"/>
<dbReference type="GO" id="GO:0003676">
    <property type="term" value="F:nucleic acid binding"/>
    <property type="evidence" value="ECO:0007669"/>
    <property type="project" value="InterPro"/>
</dbReference>
<feature type="compositionally biased region" description="Basic residues" evidence="1">
    <location>
        <begin position="236"/>
        <end position="246"/>
    </location>
</feature>
<dbReference type="SUPFAM" id="SSF54060">
    <property type="entry name" value="His-Me finger endonucleases"/>
    <property type="match status" value="1"/>
</dbReference>
<name>A0AAW0NEK3_9GOBI</name>
<comment type="caution">
    <text evidence="3">The sequence shown here is derived from an EMBL/GenBank/DDBJ whole genome shotgun (WGS) entry which is preliminary data.</text>
</comment>
<evidence type="ECO:0000256" key="1">
    <source>
        <dbReference type="SAM" id="MobiDB-lite"/>
    </source>
</evidence>
<accession>A0AAW0NEK3</accession>
<dbReference type="InterPro" id="IPR044929">
    <property type="entry name" value="DNA/RNA_non-sp_Endonuclease_sf"/>
</dbReference>
<feature type="compositionally biased region" description="Polar residues" evidence="1">
    <location>
        <begin position="263"/>
        <end position="282"/>
    </location>
</feature>
<evidence type="ECO:0000259" key="2">
    <source>
        <dbReference type="SMART" id="SM00477"/>
    </source>
</evidence>
<dbReference type="Gene3D" id="3.40.570.10">
    <property type="entry name" value="Extracellular Endonuclease, subunit A"/>
    <property type="match status" value="1"/>
</dbReference>
<dbReference type="GO" id="GO:0046872">
    <property type="term" value="F:metal ion binding"/>
    <property type="evidence" value="ECO:0007669"/>
    <property type="project" value="InterPro"/>
</dbReference>
<feature type="domain" description="ENPP1-3/EXOG-like endonuclease/phosphodiesterase" evidence="2">
    <location>
        <begin position="1"/>
        <end position="196"/>
    </location>
</feature>
<sequence length="311" mass="35382">MEEDKNCLEEEKVVLLDSGLVLSDVSTLQTCLRADPRVSPVHSQSCSVYHQHQQLSYGFLFPPELASSAESRYDASLVTNTVPMFPAFKKVWSYLQGALFRRYAQENNGINVLVGPVFDQNYDGLRDTDEQIREYTSDSPPVFSFILPNREDNTEACNSLESESEWVEDLLKMHTARVRDIEILTGLDLFRSTNMTQVEVLKLKTDCGPSRTTTEAYLKTPRKCPETGAETEIRLKQTHNRSKKHDQSKLATRAKPRPEQNHKLTTGANSRPEQSYDQSKATTKSKTRPKQKHDQSKLMTGEKARPEQSHD</sequence>
<gene>
    <name evidence="3" type="ORF">WMY93_019091</name>
</gene>
<dbReference type="SMART" id="SM00477">
    <property type="entry name" value="NUC"/>
    <property type="match status" value="1"/>
</dbReference>